<dbReference type="InterPro" id="IPR050445">
    <property type="entry name" value="Bact_polysacc_biosynth/exp"/>
</dbReference>
<keyword evidence="6" id="KW-0812">Transmembrane</keyword>
<dbReference type="Pfam" id="PF13614">
    <property type="entry name" value="AAA_31"/>
    <property type="match status" value="1"/>
</dbReference>
<dbReference type="EMBL" id="AP023321">
    <property type="protein sequence ID" value="BCI60871.1"/>
    <property type="molecule type" value="Genomic_DNA"/>
</dbReference>
<evidence type="ECO:0000313" key="8">
    <source>
        <dbReference type="EMBL" id="BCI60871.1"/>
    </source>
</evidence>
<protein>
    <submittedName>
        <fullName evidence="8">Capsular exopolysaccharide biosynthesis protein</fullName>
    </submittedName>
</protein>
<evidence type="ECO:0000256" key="6">
    <source>
        <dbReference type="SAM" id="Phobius"/>
    </source>
</evidence>
<dbReference type="InterPro" id="IPR027417">
    <property type="entry name" value="P-loop_NTPase"/>
</dbReference>
<keyword evidence="5" id="KW-0829">Tyrosine-protein kinase</keyword>
<dbReference type="AlphaFoldDB" id="A0A7I8D217"/>
<dbReference type="InterPro" id="IPR025669">
    <property type="entry name" value="AAA_dom"/>
</dbReference>
<evidence type="ECO:0000256" key="5">
    <source>
        <dbReference type="ARBA" id="ARBA00023137"/>
    </source>
</evidence>
<sequence length="440" mass="47523">MKKGIFDWFTFYSLARKRSFFAVAAVVVGFALLAGLSYTILDTSVTVSSTISLVNNLQTDGSLQAEKDKNDISESIARNSVALIQSDNVLKQAMDLSKITKSVSDFSKGVKVSRVDESNVIEITVTYNDPTRAANAANNLAQVACEEIQRRNTSPPVTATVLDRADTPSSKGKLISAVKKGFFGGVLGLICFLAVIFFLSIKDYTIRNFRLFCKTAKVDLLGILPAGQRPTSRQISESIRNVRAAFRAQIGDGKRVLLCSVDVQEGRAVVASGLANALADSGNKVLLIDADMRTSHIRSRLRVDSVYGLADVLLGKCSIADAIVPSTDYLDVICAATTYVEKPSDLLDCPVTLEMLEILSRRYDYILIDAPSVNSYGDAAALANKCDCSILVARYGKTRVDAALDALTVLKNTSARMLGIVANDVPSQYLPKQSSAKDDE</sequence>
<dbReference type="SUPFAM" id="SSF52540">
    <property type="entry name" value="P-loop containing nucleoside triphosphate hydrolases"/>
    <property type="match status" value="1"/>
</dbReference>
<dbReference type="GO" id="GO:0004713">
    <property type="term" value="F:protein tyrosine kinase activity"/>
    <property type="evidence" value="ECO:0007669"/>
    <property type="project" value="UniProtKB-KW"/>
</dbReference>
<evidence type="ECO:0000313" key="9">
    <source>
        <dbReference type="Proteomes" id="UP000593890"/>
    </source>
</evidence>
<dbReference type="Proteomes" id="UP000593890">
    <property type="component" value="Chromosome"/>
</dbReference>
<dbReference type="PANTHER" id="PTHR32309">
    <property type="entry name" value="TYROSINE-PROTEIN KINASE"/>
    <property type="match status" value="1"/>
</dbReference>
<evidence type="ECO:0000256" key="4">
    <source>
        <dbReference type="ARBA" id="ARBA00022840"/>
    </source>
</evidence>
<dbReference type="Gene3D" id="3.40.50.300">
    <property type="entry name" value="P-loop containing nucleotide triphosphate hydrolases"/>
    <property type="match status" value="1"/>
</dbReference>
<dbReference type="CDD" id="cd05387">
    <property type="entry name" value="BY-kinase"/>
    <property type="match status" value="1"/>
</dbReference>
<keyword evidence="2" id="KW-0547">Nucleotide-binding</keyword>
<accession>A0A7I8D217</accession>
<dbReference type="GO" id="GO:0005524">
    <property type="term" value="F:ATP binding"/>
    <property type="evidence" value="ECO:0007669"/>
    <property type="project" value="UniProtKB-KW"/>
</dbReference>
<feature type="transmembrane region" description="Helical" evidence="6">
    <location>
        <begin position="181"/>
        <end position="201"/>
    </location>
</feature>
<keyword evidence="6" id="KW-1133">Transmembrane helix</keyword>
<keyword evidence="3" id="KW-0418">Kinase</keyword>
<feature type="transmembrane region" description="Helical" evidence="6">
    <location>
        <begin position="20"/>
        <end position="41"/>
    </location>
</feature>
<keyword evidence="4" id="KW-0067">ATP-binding</keyword>
<dbReference type="KEGG" id="sman:C12CBH8_15100"/>
<gene>
    <name evidence="8" type="ORF">C12CBH8_15100</name>
</gene>
<keyword evidence="9" id="KW-1185">Reference proteome</keyword>
<evidence type="ECO:0000256" key="1">
    <source>
        <dbReference type="ARBA" id="ARBA00022679"/>
    </source>
</evidence>
<proteinExistence type="predicted"/>
<dbReference type="InterPro" id="IPR005702">
    <property type="entry name" value="Wzc-like_C"/>
</dbReference>
<dbReference type="PANTHER" id="PTHR32309:SF31">
    <property type="entry name" value="CAPSULAR EXOPOLYSACCHARIDE FAMILY"/>
    <property type="match status" value="1"/>
</dbReference>
<organism evidence="8 9">
    <name type="scientific">Solibaculum mannosilyticum</name>
    <dbReference type="NCBI Taxonomy" id="2780922"/>
    <lineage>
        <taxon>Bacteria</taxon>
        <taxon>Bacillati</taxon>
        <taxon>Bacillota</taxon>
        <taxon>Clostridia</taxon>
        <taxon>Eubacteriales</taxon>
        <taxon>Oscillospiraceae</taxon>
        <taxon>Solibaculum</taxon>
    </lineage>
</organism>
<reference evidence="9" key="1">
    <citation type="submission" date="2020-07" db="EMBL/GenBank/DDBJ databases">
        <title>Complete genome sequencing of Clostridia bacterium strain 12CBH8.</title>
        <authorList>
            <person name="Sakamoto M."/>
            <person name="Murakami T."/>
            <person name="Mori H."/>
        </authorList>
    </citation>
    <scope>NUCLEOTIDE SEQUENCE [LARGE SCALE GENOMIC DNA]</scope>
    <source>
        <strain evidence="9">12CBH8</strain>
    </source>
</reference>
<feature type="domain" description="AAA" evidence="7">
    <location>
        <begin position="267"/>
        <end position="376"/>
    </location>
</feature>
<keyword evidence="1" id="KW-0808">Transferase</keyword>
<dbReference type="NCBIfam" id="TIGR01007">
    <property type="entry name" value="eps_fam"/>
    <property type="match status" value="1"/>
</dbReference>
<dbReference type="RefSeq" id="WP_099322391.1">
    <property type="nucleotide sequence ID" value="NZ_AP023321.1"/>
</dbReference>
<keyword evidence="6" id="KW-0472">Membrane</keyword>
<evidence type="ECO:0000259" key="7">
    <source>
        <dbReference type="Pfam" id="PF13614"/>
    </source>
</evidence>
<evidence type="ECO:0000256" key="2">
    <source>
        <dbReference type="ARBA" id="ARBA00022741"/>
    </source>
</evidence>
<evidence type="ECO:0000256" key="3">
    <source>
        <dbReference type="ARBA" id="ARBA00022777"/>
    </source>
</evidence>
<name>A0A7I8D217_9FIRM</name>